<accession>A0ABU7XH13</accession>
<comment type="similarity">
    <text evidence="1 3">Belongs to the short-chain dehydrogenases/reductases (SDR) family.</text>
</comment>
<dbReference type="Gene3D" id="3.40.50.720">
    <property type="entry name" value="NAD(P)-binding Rossmann-like Domain"/>
    <property type="match status" value="1"/>
</dbReference>
<dbReference type="PANTHER" id="PTHR43115">
    <property type="entry name" value="DEHYDROGENASE/REDUCTASE SDR FAMILY MEMBER 11"/>
    <property type="match status" value="1"/>
</dbReference>
<evidence type="ECO:0000313" key="5">
    <source>
        <dbReference type="Proteomes" id="UP001350748"/>
    </source>
</evidence>
<dbReference type="GO" id="GO:0016491">
    <property type="term" value="F:oxidoreductase activity"/>
    <property type="evidence" value="ECO:0007669"/>
    <property type="project" value="UniProtKB-KW"/>
</dbReference>
<keyword evidence="2 4" id="KW-0560">Oxidoreductase</keyword>
<reference evidence="4 5" key="1">
    <citation type="submission" date="2024-02" db="EMBL/GenBank/DDBJ databases">
        <authorList>
            <person name="Grouzdev D."/>
        </authorList>
    </citation>
    <scope>NUCLEOTIDE SEQUENCE [LARGE SCALE GENOMIC DNA]</scope>
    <source>
        <strain evidence="4 5">9N</strain>
    </source>
</reference>
<dbReference type="RefSeq" id="WP_332081696.1">
    <property type="nucleotide sequence ID" value="NZ_JAZHYN010000022.1"/>
</dbReference>
<dbReference type="InterPro" id="IPR020904">
    <property type="entry name" value="Sc_DH/Rdtase_CS"/>
</dbReference>
<evidence type="ECO:0000256" key="1">
    <source>
        <dbReference type="ARBA" id="ARBA00006484"/>
    </source>
</evidence>
<dbReference type="Proteomes" id="UP001350748">
    <property type="component" value="Unassembled WGS sequence"/>
</dbReference>
<dbReference type="PRINTS" id="PR00081">
    <property type="entry name" value="GDHRDH"/>
</dbReference>
<dbReference type="PROSITE" id="PS00061">
    <property type="entry name" value="ADH_SHORT"/>
    <property type="match status" value="1"/>
</dbReference>
<dbReference type="SUPFAM" id="SSF51735">
    <property type="entry name" value="NAD(P)-binding Rossmann-fold domains"/>
    <property type="match status" value="1"/>
</dbReference>
<dbReference type="InterPro" id="IPR002347">
    <property type="entry name" value="SDR_fam"/>
</dbReference>
<protein>
    <submittedName>
        <fullName evidence="4">SDR family oxidoreductase</fullName>
        <ecNumber evidence="4">1.-.-.-</ecNumber>
    </submittedName>
</protein>
<dbReference type="InterPro" id="IPR036291">
    <property type="entry name" value="NAD(P)-bd_dom_sf"/>
</dbReference>
<sequence length="247" mass="25819">MSKNIEGKVVAITGASSGIGETAARHLAALGATVVLGARRIERLEVIAAEINAAGGKAKPFAMDVTKKADVDSFVAGAVQAFGKLDVLVNNAGLMAIAPLSEVRTEEWDRMIDINIKGLLYGVAAALPVFQKQGSGHFINISSVAGLKVFSPGGTVYSGTKFAVAAISEGLRHEVGDKIRTTVILPGAIDTDLKAGTSDPASRKFVNAFYERAIPVDSIARAIAYAIEQAANVDVNQIVIRPTAQEF</sequence>
<dbReference type="Pfam" id="PF00106">
    <property type="entry name" value="adh_short"/>
    <property type="match status" value="1"/>
</dbReference>
<evidence type="ECO:0000256" key="3">
    <source>
        <dbReference type="RuleBase" id="RU000363"/>
    </source>
</evidence>
<evidence type="ECO:0000256" key="2">
    <source>
        <dbReference type="ARBA" id="ARBA00023002"/>
    </source>
</evidence>
<dbReference type="PANTHER" id="PTHR43115:SF4">
    <property type="entry name" value="DEHYDROGENASE_REDUCTASE SDR FAMILY MEMBER 11"/>
    <property type="match status" value="1"/>
</dbReference>
<dbReference type="EMBL" id="JAZHYN010000022">
    <property type="protein sequence ID" value="MEF3366674.1"/>
    <property type="molecule type" value="Genomic_DNA"/>
</dbReference>
<gene>
    <name evidence="4" type="ORF">V3H18_09025</name>
</gene>
<dbReference type="EC" id="1.-.-.-" evidence="4"/>
<comment type="caution">
    <text evidence="4">The sequence shown here is derived from an EMBL/GenBank/DDBJ whole genome shotgun (WGS) entry which is preliminary data.</text>
</comment>
<proteinExistence type="inferred from homology"/>
<keyword evidence="5" id="KW-1185">Reference proteome</keyword>
<name>A0ABU7XH13_9HYPH</name>
<dbReference type="PRINTS" id="PR00080">
    <property type="entry name" value="SDRFAMILY"/>
</dbReference>
<evidence type="ECO:0000313" key="4">
    <source>
        <dbReference type="EMBL" id="MEF3366674.1"/>
    </source>
</evidence>
<organism evidence="4 5">
    <name type="scientific">Methylocystis borbori</name>
    <dbReference type="NCBI Taxonomy" id="3118750"/>
    <lineage>
        <taxon>Bacteria</taxon>
        <taxon>Pseudomonadati</taxon>
        <taxon>Pseudomonadota</taxon>
        <taxon>Alphaproteobacteria</taxon>
        <taxon>Hyphomicrobiales</taxon>
        <taxon>Methylocystaceae</taxon>
        <taxon>Methylocystis</taxon>
    </lineage>
</organism>